<feature type="transmembrane region" description="Helical" evidence="10">
    <location>
        <begin position="296"/>
        <end position="317"/>
    </location>
</feature>
<organism evidence="11 12">
    <name type="scientific">Sitophilus oryzae</name>
    <name type="common">Rice weevil</name>
    <name type="synonym">Curculio oryzae</name>
    <dbReference type="NCBI Taxonomy" id="7048"/>
    <lineage>
        <taxon>Eukaryota</taxon>
        <taxon>Metazoa</taxon>
        <taxon>Ecdysozoa</taxon>
        <taxon>Arthropoda</taxon>
        <taxon>Hexapoda</taxon>
        <taxon>Insecta</taxon>
        <taxon>Pterygota</taxon>
        <taxon>Neoptera</taxon>
        <taxon>Endopterygota</taxon>
        <taxon>Coleoptera</taxon>
        <taxon>Polyphaga</taxon>
        <taxon>Cucujiformia</taxon>
        <taxon>Curculionidae</taxon>
        <taxon>Dryophthorinae</taxon>
        <taxon>Sitophilus</taxon>
    </lineage>
</organism>
<evidence type="ECO:0000256" key="9">
    <source>
        <dbReference type="ARBA" id="ARBA00023224"/>
    </source>
</evidence>
<evidence type="ECO:0000313" key="11">
    <source>
        <dbReference type="Proteomes" id="UP000504635"/>
    </source>
</evidence>
<evidence type="ECO:0000256" key="7">
    <source>
        <dbReference type="ARBA" id="ARBA00023136"/>
    </source>
</evidence>
<dbReference type="RefSeq" id="XP_030755055.1">
    <property type="nucleotide sequence ID" value="XM_030899195.1"/>
</dbReference>
<dbReference type="Proteomes" id="UP000504635">
    <property type="component" value="Unplaced"/>
</dbReference>
<keyword evidence="11" id="KW-1185">Reference proteome</keyword>
<dbReference type="GO" id="GO:0005886">
    <property type="term" value="C:plasma membrane"/>
    <property type="evidence" value="ECO:0007669"/>
    <property type="project" value="UniProtKB-SubCell"/>
</dbReference>
<comment type="caution">
    <text evidence="10">Lacks conserved residue(s) required for the propagation of feature annotation.</text>
</comment>
<evidence type="ECO:0000256" key="4">
    <source>
        <dbReference type="ARBA" id="ARBA00022692"/>
    </source>
</evidence>
<feature type="transmembrane region" description="Helical" evidence="10">
    <location>
        <begin position="329"/>
        <end position="348"/>
    </location>
</feature>
<name>A0A6J2XWB4_SITOR</name>
<accession>A0A6J2XWB4</accession>
<keyword evidence="5 10" id="KW-0552">Olfaction</keyword>
<feature type="transmembrane region" description="Helical" evidence="10">
    <location>
        <begin position="67"/>
        <end position="88"/>
    </location>
</feature>
<feature type="transmembrane region" description="Helical" evidence="10">
    <location>
        <begin position="147"/>
        <end position="169"/>
    </location>
</feature>
<proteinExistence type="inferred from homology"/>
<keyword evidence="6 10" id="KW-1133">Transmembrane helix</keyword>
<comment type="subcellular location">
    <subcellularLocation>
        <location evidence="1 10">Cell membrane</location>
        <topology evidence="1 10">Multi-pass membrane protein</topology>
    </subcellularLocation>
</comment>
<dbReference type="InterPro" id="IPR004117">
    <property type="entry name" value="7tm6_olfct_rcpt"/>
</dbReference>
<keyword evidence="7 10" id="KW-0472">Membrane</keyword>
<evidence type="ECO:0000256" key="3">
    <source>
        <dbReference type="ARBA" id="ARBA00022606"/>
    </source>
</evidence>
<feature type="transmembrane region" description="Helical" evidence="10">
    <location>
        <begin position="368"/>
        <end position="386"/>
    </location>
</feature>
<keyword evidence="2" id="KW-1003">Cell membrane</keyword>
<sequence>MSENPSDFFAVHEKICKFFLLIPPKNPALRRVFWTMVSPHLFLIMCPPIMEFLQIVVGGTGNFSSDMLIFAVLMMHGMAVGRLIGYLMNRRHHGYILRSFRRSTFHFELFKYSNLMFLRQKNKELPNKRPHIIDTYKTNVMRLADAFCFRWLCILIISVFSCLFVTYVVNSQTATYEKFNPKLNRTSVYRDYAYALWYPFDTSVSDGFYYIGFFYQPYAFFMLMSSYMCIFMFNLGCVIYLKSHANVVGYSFKFIDQNIDEMMSYNEVMSLKEIRIVKCINELQEIYKCASLINNILANQMLLQIFFVGLITCIVIYRVESVKTIGEIVYLTIMTVVFILLGFFMCWYNQEFTLEIMNISKSVHELEWNTYSARLLKTLIFLMARLQKPFYFTLGQWTPIDIGAFLVTIKMSYSFYTLIRTRGYKRQNIN</sequence>
<comment type="similarity">
    <text evidence="10">Belongs to the insect chemoreceptor superfamily. Heteromeric odorant receptor channel (TC 1.A.69) family.</text>
</comment>
<gene>
    <name evidence="12" type="primary">LOC115881635</name>
</gene>
<dbReference type="GO" id="GO:0005549">
    <property type="term" value="F:odorant binding"/>
    <property type="evidence" value="ECO:0007669"/>
    <property type="project" value="InterPro"/>
</dbReference>
<feature type="transmembrane region" description="Helical" evidence="10">
    <location>
        <begin position="398"/>
        <end position="419"/>
    </location>
</feature>
<evidence type="ECO:0000256" key="8">
    <source>
        <dbReference type="ARBA" id="ARBA00023170"/>
    </source>
</evidence>
<dbReference type="PANTHER" id="PTHR21137:SF35">
    <property type="entry name" value="ODORANT RECEPTOR 19A-RELATED"/>
    <property type="match status" value="1"/>
</dbReference>
<keyword evidence="4 10" id="KW-0812">Transmembrane</keyword>
<dbReference type="AlphaFoldDB" id="A0A6J2XWB4"/>
<dbReference type="GeneID" id="115881635"/>
<dbReference type="GO" id="GO:0007165">
    <property type="term" value="P:signal transduction"/>
    <property type="evidence" value="ECO:0007669"/>
    <property type="project" value="UniProtKB-KW"/>
</dbReference>
<evidence type="ECO:0000256" key="2">
    <source>
        <dbReference type="ARBA" id="ARBA00022475"/>
    </source>
</evidence>
<dbReference type="PANTHER" id="PTHR21137">
    <property type="entry name" value="ODORANT RECEPTOR"/>
    <property type="match status" value="1"/>
</dbReference>
<dbReference type="InParanoid" id="A0A6J2XWB4"/>
<dbReference type="KEGG" id="soy:115881635"/>
<evidence type="ECO:0000256" key="10">
    <source>
        <dbReference type="RuleBase" id="RU351113"/>
    </source>
</evidence>
<dbReference type="GO" id="GO:0004984">
    <property type="term" value="F:olfactory receptor activity"/>
    <property type="evidence" value="ECO:0007669"/>
    <property type="project" value="InterPro"/>
</dbReference>
<dbReference type="OrthoDB" id="6744089at2759"/>
<reference evidence="12" key="1">
    <citation type="submission" date="2025-08" db="UniProtKB">
        <authorList>
            <consortium name="RefSeq"/>
        </authorList>
    </citation>
    <scope>IDENTIFICATION</scope>
    <source>
        <tissue evidence="12">Gonads</tissue>
    </source>
</reference>
<protein>
    <recommendedName>
        <fullName evidence="10">Odorant receptor</fullName>
    </recommendedName>
</protein>
<keyword evidence="9 10" id="KW-0807">Transducer</keyword>
<dbReference type="Pfam" id="PF02949">
    <property type="entry name" value="7tm_6"/>
    <property type="match status" value="1"/>
</dbReference>
<feature type="transmembrane region" description="Helical" evidence="10">
    <location>
        <begin position="32"/>
        <end position="55"/>
    </location>
</feature>
<keyword evidence="3 10" id="KW-0716">Sensory transduction</keyword>
<evidence type="ECO:0000256" key="6">
    <source>
        <dbReference type="ARBA" id="ARBA00022989"/>
    </source>
</evidence>
<feature type="transmembrane region" description="Helical" evidence="10">
    <location>
        <begin position="218"/>
        <end position="241"/>
    </location>
</feature>
<evidence type="ECO:0000256" key="1">
    <source>
        <dbReference type="ARBA" id="ARBA00004651"/>
    </source>
</evidence>
<evidence type="ECO:0000256" key="5">
    <source>
        <dbReference type="ARBA" id="ARBA00022725"/>
    </source>
</evidence>
<keyword evidence="8 10" id="KW-0675">Receptor</keyword>
<evidence type="ECO:0000313" key="12">
    <source>
        <dbReference type="RefSeq" id="XP_030755055.1"/>
    </source>
</evidence>